<organism evidence="7 8">
    <name type="scientific">Sapajus apella</name>
    <name type="common">Brown-capped capuchin</name>
    <name type="synonym">Cebus apella</name>
    <dbReference type="NCBI Taxonomy" id="9515"/>
    <lineage>
        <taxon>Eukaryota</taxon>
        <taxon>Metazoa</taxon>
        <taxon>Chordata</taxon>
        <taxon>Craniata</taxon>
        <taxon>Vertebrata</taxon>
        <taxon>Euteleostomi</taxon>
        <taxon>Mammalia</taxon>
        <taxon>Eutheria</taxon>
        <taxon>Euarchontoglires</taxon>
        <taxon>Primates</taxon>
        <taxon>Haplorrhini</taxon>
        <taxon>Platyrrhini</taxon>
        <taxon>Cebidae</taxon>
        <taxon>Cebinae</taxon>
        <taxon>Sapajus</taxon>
    </lineage>
</organism>
<dbReference type="GeneID" id="116531851"/>
<dbReference type="Gene3D" id="3.40.50.2000">
    <property type="entry name" value="Glycogen Phosphorylase B"/>
    <property type="match status" value="1"/>
</dbReference>
<dbReference type="PANTHER" id="PTHR12867:SF7">
    <property type="entry name" value="BIFUNCTIONAL UDP-N-ACETYLGLUCOSAMINE TRANSFERASE AND DEUBIQUITINASE ALG13-RELATED"/>
    <property type="match status" value="1"/>
</dbReference>
<protein>
    <recommendedName>
        <fullName evidence="3">UDP-N-acetylglucosamine transferase subunit ALG13</fullName>
        <ecNumber evidence="2">2.4.1.141</ecNumber>
    </recommendedName>
</protein>
<accession>A0A6J3FM13</accession>
<sequence>MKCVFVTVGTTSFDDLIACVSAPDSLQKIESLGYSRLILQIGRGTVVPEPFSTESFTLDVYRCRKLFGDSGKRQATRGSYKRKADEQSSAGTGKTATQRGSSLLLYLQHASWAVTVNGLINTEMLSSWPARKIFCIFG</sequence>
<keyword evidence="4" id="KW-0328">Glycosyltransferase</keyword>
<proteinExistence type="inferred from homology"/>
<reference evidence="8" key="1">
    <citation type="submission" date="2025-08" db="UniProtKB">
        <authorList>
            <consortium name="RefSeq"/>
        </authorList>
    </citation>
    <scope>IDENTIFICATION</scope>
    <source>
        <tissue evidence="8">Blood</tissue>
    </source>
</reference>
<comment type="similarity">
    <text evidence="1">Belongs to the glycosyltransferase 28 family.</text>
</comment>
<dbReference type="AlphaFoldDB" id="A0A6J3FM13"/>
<dbReference type="GO" id="GO:0006488">
    <property type="term" value="P:dolichol-linked oligosaccharide biosynthetic process"/>
    <property type="evidence" value="ECO:0007669"/>
    <property type="project" value="InterPro"/>
</dbReference>
<keyword evidence="5 8" id="KW-0808">Transferase</keyword>
<feature type="compositionally biased region" description="Polar residues" evidence="6">
    <location>
        <begin position="87"/>
        <end position="96"/>
    </location>
</feature>
<dbReference type="EC" id="2.4.1.141" evidence="2"/>
<evidence type="ECO:0000256" key="1">
    <source>
        <dbReference type="ARBA" id="ARBA00006962"/>
    </source>
</evidence>
<gene>
    <name evidence="8" type="primary">ALG13</name>
</gene>
<dbReference type="GO" id="GO:0004577">
    <property type="term" value="F:N-acetylglucosaminyldiphosphodolichol N-acetylglucosaminyltransferase activity"/>
    <property type="evidence" value="ECO:0007669"/>
    <property type="project" value="UniProtKB-EC"/>
</dbReference>
<evidence type="ECO:0000256" key="2">
    <source>
        <dbReference type="ARBA" id="ARBA00012614"/>
    </source>
</evidence>
<evidence type="ECO:0000256" key="3">
    <source>
        <dbReference type="ARBA" id="ARBA00017468"/>
    </source>
</evidence>
<dbReference type="CTD" id="79868"/>
<name>A0A6J3FM13_SAPAP</name>
<feature type="region of interest" description="Disordered" evidence="6">
    <location>
        <begin position="71"/>
        <end position="96"/>
    </location>
</feature>
<evidence type="ECO:0000313" key="8">
    <source>
        <dbReference type="RefSeq" id="XP_032106696.1"/>
    </source>
</evidence>
<evidence type="ECO:0000256" key="4">
    <source>
        <dbReference type="ARBA" id="ARBA00022676"/>
    </source>
</evidence>
<dbReference type="Proteomes" id="UP000504640">
    <property type="component" value="Unplaced"/>
</dbReference>
<keyword evidence="7" id="KW-1185">Reference proteome</keyword>
<dbReference type="RefSeq" id="XP_032106696.1">
    <property type="nucleotide sequence ID" value="XM_032250805.1"/>
</dbReference>
<dbReference type="PANTHER" id="PTHR12867">
    <property type="entry name" value="GLYCOSYL TRANSFERASE-RELATED"/>
    <property type="match status" value="1"/>
</dbReference>
<evidence type="ECO:0000256" key="6">
    <source>
        <dbReference type="SAM" id="MobiDB-lite"/>
    </source>
</evidence>
<dbReference type="InterPro" id="IPR039042">
    <property type="entry name" value="Alg13-like"/>
</dbReference>
<evidence type="ECO:0000313" key="7">
    <source>
        <dbReference type="Proteomes" id="UP000504640"/>
    </source>
</evidence>
<evidence type="ECO:0000256" key="5">
    <source>
        <dbReference type="ARBA" id="ARBA00022679"/>
    </source>
</evidence>